<evidence type="ECO:0000256" key="3">
    <source>
        <dbReference type="ARBA" id="ARBA00023136"/>
    </source>
</evidence>
<accession>A0AAW9PXL0</accession>
<sequence>MIYRKSSLLFSIYLCLSLPSVSAFAQSTLVQSTLAQSTKASWLDRPLQNWNRVNGNLPQLPRPATDSGEIDKRCLSQVRSPSSPAEETLVRQGWKLYGSVQSYGETQIITATSGFDGMCRPMQYQSFVYWEGRYAGALSPVAMDSRTDGAIANIHLTSPTNVLTEFNRYRASDALCCPSGKSFVTFTLKPDDVPDLKPVNVGEYRPTCPNSQQQADVNANATLWGKKWKLVEMNDRPVKASDAYIELDRELRRFSGSGGCNRIAGSVKVEGSKLKFSQIISTKMACLNENNVEPTFLKLLETTTRFEVETDKLRLYSGDRLILVFSRQEARQTPQISSLNFSR</sequence>
<dbReference type="Pfam" id="PF14041">
    <property type="entry name" value="Lipoprotein_21"/>
    <property type="match status" value="1"/>
</dbReference>
<dbReference type="EMBL" id="JAZBJZ010000001">
    <property type="protein sequence ID" value="MEE3715183.1"/>
    <property type="molecule type" value="Genomic_DNA"/>
</dbReference>
<keyword evidence="9" id="KW-1185">Reference proteome</keyword>
<keyword evidence="4" id="KW-0564">Palmitate</keyword>
<dbReference type="InterPro" id="IPR025971">
    <property type="entry name" value="LppP/LprE"/>
</dbReference>
<dbReference type="Gene3D" id="2.40.128.270">
    <property type="match status" value="1"/>
</dbReference>
<evidence type="ECO:0000259" key="7">
    <source>
        <dbReference type="Pfam" id="PF03724"/>
    </source>
</evidence>
<dbReference type="Proteomes" id="UP001333818">
    <property type="component" value="Unassembled WGS sequence"/>
</dbReference>
<name>A0AAW9PXL0_9CYAN</name>
<organism evidence="8 9">
    <name type="scientific">Tumidithrix elongata BACA0141</name>
    <dbReference type="NCBI Taxonomy" id="2716417"/>
    <lineage>
        <taxon>Bacteria</taxon>
        <taxon>Bacillati</taxon>
        <taxon>Cyanobacteriota</taxon>
        <taxon>Cyanophyceae</taxon>
        <taxon>Pseudanabaenales</taxon>
        <taxon>Pseudanabaenaceae</taxon>
        <taxon>Tumidithrix</taxon>
        <taxon>Tumidithrix elongata</taxon>
    </lineage>
</organism>
<evidence type="ECO:0000313" key="9">
    <source>
        <dbReference type="Proteomes" id="UP001333818"/>
    </source>
</evidence>
<feature type="domain" description="DUF306" evidence="7">
    <location>
        <begin position="221"/>
        <end position="320"/>
    </location>
</feature>
<dbReference type="Pfam" id="PF03724">
    <property type="entry name" value="META"/>
    <property type="match status" value="1"/>
</dbReference>
<dbReference type="InterPro" id="IPR005184">
    <property type="entry name" value="DUF306_Meta_HslJ"/>
</dbReference>
<dbReference type="PANTHER" id="PTHR35535">
    <property type="entry name" value="HEAT SHOCK PROTEIN HSLJ"/>
    <property type="match status" value="1"/>
</dbReference>
<evidence type="ECO:0000313" key="8">
    <source>
        <dbReference type="EMBL" id="MEE3715183.1"/>
    </source>
</evidence>
<feature type="signal peptide" evidence="6">
    <location>
        <begin position="1"/>
        <end position="25"/>
    </location>
</feature>
<feature type="chain" id="PRO_5043544336" evidence="6">
    <location>
        <begin position="26"/>
        <end position="343"/>
    </location>
</feature>
<keyword evidence="1" id="KW-1003">Cell membrane</keyword>
<dbReference type="InterPro" id="IPR053147">
    <property type="entry name" value="Hsp_HslJ-like"/>
</dbReference>
<keyword evidence="5" id="KW-0449">Lipoprotein</keyword>
<evidence type="ECO:0000256" key="4">
    <source>
        <dbReference type="ARBA" id="ARBA00023139"/>
    </source>
</evidence>
<evidence type="ECO:0000256" key="6">
    <source>
        <dbReference type="SAM" id="SignalP"/>
    </source>
</evidence>
<keyword evidence="3" id="KW-0472">Membrane</keyword>
<gene>
    <name evidence="8" type="ORF">V2H45_00325</name>
</gene>
<reference evidence="8" key="1">
    <citation type="submission" date="2024-01" db="EMBL/GenBank/DDBJ databases">
        <title>Bank of Algae and Cyanobacteria of the Azores (BACA) strain genomes.</title>
        <authorList>
            <person name="Luz R."/>
            <person name="Cordeiro R."/>
            <person name="Fonseca A."/>
            <person name="Goncalves V."/>
        </authorList>
    </citation>
    <scope>NUCLEOTIDE SEQUENCE</scope>
    <source>
        <strain evidence="8">BACA0141</strain>
    </source>
</reference>
<protein>
    <submittedName>
        <fullName evidence="8">META domain-containing protein</fullName>
    </submittedName>
</protein>
<comment type="caution">
    <text evidence="8">The sequence shown here is derived from an EMBL/GenBank/DDBJ whole genome shotgun (WGS) entry which is preliminary data.</text>
</comment>
<evidence type="ECO:0000256" key="1">
    <source>
        <dbReference type="ARBA" id="ARBA00022475"/>
    </source>
</evidence>
<proteinExistence type="predicted"/>
<evidence type="ECO:0000256" key="2">
    <source>
        <dbReference type="ARBA" id="ARBA00022729"/>
    </source>
</evidence>
<evidence type="ECO:0000256" key="5">
    <source>
        <dbReference type="ARBA" id="ARBA00023288"/>
    </source>
</evidence>
<dbReference type="AlphaFoldDB" id="A0AAW9PXL0"/>
<dbReference type="PANTHER" id="PTHR35535:SF1">
    <property type="entry name" value="HEAT SHOCK PROTEIN HSLJ"/>
    <property type="match status" value="1"/>
</dbReference>
<dbReference type="RefSeq" id="WP_330481606.1">
    <property type="nucleotide sequence ID" value="NZ_JAZBJZ010000001.1"/>
</dbReference>
<dbReference type="InterPro" id="IPR038670">
    <property type="entry name" value="HslJ-like_sf"/>
</dbReference>
<keyword evidence="2 6" id="KW-0732">Signal</keyword>